<evidence type="ECO:0000313" key="3">
    <source>
        <dbReference type="Proteomes" id="UP000595296"/>
    </source>
</evidence>
<gene>
    <name evidence="2" type="ORF">H6P87_00440</name>
</gene>
<dbReference type="RefSeq" id="WP_246438035.1">
    <property type="nucleotide sequence ID" value="NZ_CP060138.2"/>
</dbReference>
<dbReference type="SUPFAM" id="SSF48452">
    <property type="entry name" value="TPR-like"/>
    <property type="match status" value="1"/>
</dbReference>
<organism evidence="2 3">
    <name type="scientific">Rickettsia tillamookensis</name>
    <dbReference type="NCBI Taxonomy" id="2761623"/>
    <lineage>
        <taxon>Bacteria</taxon>
        <taxon>Pseudomonadati</taxon>
        <taxon>Pseudomonadota</taxon>
        <taxon>Alphaproteobacteria</taxon>
        <taxon>Rickettsiales</taxon>
        <taxon>Rickettsiaceae</taxon>
        <taxon>Rickettsieae</taxon>
        <taxon>Rickettsia</taxon>
        <taxon>spotted fever group</taxon>
    </lineage>
</organism>
<feature type="repeat" description="TPR" evidence="1">
    <location>
        <begin position="263"/>
        <end position="296"/>
    </location>
</feature>
<dbReference type="InterPro" id="IPR011990">
    <property type="entry name" value="TPR-like_helical_dom_sf"/>
</dbReference>
<proteinExistence type="predicted"/>
<dbReference type="PROSITE" id="PS50005">
    <property type="entry name" value="TPR"/>
    <property type="match status" value="1"/>
</dbReference>
<keyword evidence="3" id="KW-1185">Reference proteome</keyword>
<evidence type="ECO:0008006" key="4">
    <source>
        <dbReference type="Google" id="ProtNLM"/>
    </source>
</evidence>
<evidence type="ECO:0000256" key="1">
    <source>
        <dbReference type="PROSITE-ProRule" id="PRU00339"/>
    </source>
</evidence>
<dbReference type="EMBL" id="CP060138">
    <property type="protein sequence ID" value="QQV74898.1"/>
    <property type="molecule type" value="Genomic_DNA"/>
</dbReference>
<reference evidence="2 3" key="1">
    <citation type="journal article" date="2021" name="Int. J. Syst. Evol. Microbiol.">
        <title>Characterization of a novel transitional group Rickettsia species (Rickettsia tillamookensis sp. nov.) from the western black-legged tick, Ixodes pacificus.</title>
        <authorList>
            <person name="Gauthier D.T."/>
            <person name="Karpathy S.E."/>
            <person name="Grizzard S.L."/>
            <person name="Batra D."/>
            <person name="Rowe L.A."/>
            <person name="Paddock C.D."/>
        </authorList>
    </citation>
    <scope>NUCLEOTIDE SEQUENCE [LARGE SCALE GENOMIC DNA]</scope>
    <source>
        <strain evidence="2 3">Tillamook 23</strain>
    </source>
</reference>
<dbReference type="Gene3D" id="1.25.40.10">
    <property type="entry name" value="Tetratricopeptide repeat domain"/>
    <property type="match status" value="1"/>
</dbReference>
<dbReference type="InterPro" id="IPR019734">
    <property type="entry name" value="TPR_rpt"/>
</dbReference>
<sequence length="353" mass="41243">MKNTDPSITFKIDIDKICNSKNILSQSNVRNFRQTTHGFNIPKMDESFLSIPTVSAAIEVMHYIFGHLDSEKAIVSSMKSKELKHSLMQRLIYNYSYESYRNNELLKKYEINKNAGFFEYKLDGEYIDGIPDKIIPITPDTLTKIQVMCSAFQCSIFNKRDETAKEIFKYIITATNLYFNHFAKEVEQYIKCAEYVLPILKLIEPESQLKIIQALVPYIKFSLDLSGKFSDLLIENKNFEEAKALLEESMFSFNNNIEDQILVQWYYSTGRAYEETGSYDMSTKCYEHAFGLLPTHPTASYHLWANYRIQGEFDKANDLIQYVQVEYIKHILEMLTNPYKISYEKLDLIKKIP</sequence>
<keyword evidence="1" id="KW-0802">TPR repeat</keyword>
<name>A0A9E6MH31_9RICK</name>
<accession>A0A9E6MH31</accession>
<dbReference type="Proteomes" id="UP000595296">
    <property type="component" value="Chromosome"/>
</dbReference>
<evidence type="ECO:0000313" key="2">
    <source>
        <dbReference type="EMBL" id="QQV74898.1"/>
    </source>
</evidence>
<protein>
    <recommendedName>
        <fullName evidence="4">Tetratricopeptide repeat protein</fullName>
    </recommendedName>
</protein>